<dbReference type="InterPro" id="IPR043472">
    <property type="entry name" value="Macro_dom-like"/>
</dbReference>
<feature type="domain" description="Macro" evidence="1">
    <location>
        <begin position="1"/>
        <end position="99"/>
    </location>
</feature>
<dbReference type="InterPro" id="IPR002589">
    <property type="entry name" value="Macro_dom"/>
</dbReference>
<dbReference type="Gene3D" id="3.40.220.10">
    <property type="entry name" value="Leucine Aminopeptidase, subunit E, domain 1"/>
    <property type="match status" value="1"/>
</dbReference>
<dbReference type="AlphaFoldDB" id="A0A3S0HIP0"/>
<feature type="non-terminal residue" evidence="2">
    <location>
        <position position="99"/>
    </location>
</feature>
<accession>A0A3S0HIP0</accession>
<dbReference type="EMBL" id="RXOF01000042">
    <property type="protein sequence ID" value="RTQ44147.1"/>
    <property type="molecule type" value="Genomic_DNA"/>
</dbReference>
<organism evidence="2 3">
    <name type="scientific">Hymenobacter gummosus</name>
    <dbReference type="NCBI Taxonomy" id="1776032"/>
    <lineage>
        <taxon>Bacteria</taxon>
        <taxon>Pseudomonadati</taxon>
        <taxon>Bacteroidota</taxon>
        <taxon>Cytophagia</taxon>
        <taxon>Cytophagales</taxon>
        <taxon>Hymenobacteraceae</taxon>
        <taxon>Hymenobacter</taxon>
    </lineage>
</organism>
<protein>
    <recommendedName>
        <fullName evidence="1">Macro domain-containing protein</fullName>
    </recommendedName>
</protein>
<sequence length="99" mass="10210">MSLPYSARRAFGRILLAQADITKLDTDAIVNAATSSLLGGGGVDGAIHRAGGPDTLEACRRLRAGHYGKGLPTGEAVITSGGRLPARYVIHTVGPVWNG</sequence>
<keyword evidence="3" id="KW-1185">Reference proteome</keyword>
<evidence type="ECO:0000259" key="1">
    <source>
        <dbReference type="PROSITE" id="PS51154"/>
    </source>
</evidence>
<dbReference type="Proteomes" id="UP000282184">
    <property type="component" value="Unassembled WGS sequence"/>
</dbReference>
<dbReference type="SMART" id="SM00506">
    <property type="entry name" value="A1pp"/>
    <property type="match status" value="1"/>
</dbReference>
<dbReference type="PANTHER" id="PTHR11106">
    <property type="entry name" value="GANGLIOSIDE INDUCED DIFFERENTIATION ASSOCIATED PROTEIN 2-RELATED"/>
    <property type="match status" value="1"/>
</dbReference>
<dbReference type="Pfam" id="PF01661">
    <property type="entry name" value="Macro"/>
    <property type="match status" value="1"/>
</dbReference>
<proteinExistence type="predicted"/>
<dbReference type="SUPFAM" id="SSF52949">
    <property type="entry name" value="Macro domain-like"/>
    <property type="match status" value="1"/>
</dbReference>
<evidence type="ECO:0000313" key="2">
    <source>
        <dbReference type="EMBL" id="RTQ44147.1"/>
    </source>
</evidence>
<dbReference type="RefSeq" id="WP_207896024.1">
    <property type="nucleotide sequence ID" value="NZ_RXOF01000042.1"/>
</dbReference>
<name>A0A3S0HIP0_9BACT</name>
<reference evidence="2 3" key="1">
    <citation type="submission" date="2018-12" db="EMBL/GenBank/DDBJ databases">
        <title>Hymenobacter gummosus sp. nov., isolated from a spring.</title>
        <authorList>
            <person name="Nie L."/>
        </authorList>
    </citation>
    <scope>NUCLEOTIDE SEQUENCE [LARGE SCALE GENOMIC DNA]</scope>
    <source>
        <strain evidence="2 3">KCTC 52166</strain>
    </source>
</reference>
<evidence type="ECO:0000313" key="3">
    <source>
        <dbReference type="Proteomes" id="UP000282184"/>
    </source>
</evidence>
<gene>
    <name evidence="2" type="ORF">EJV47_27755</name>
</gene>
<dbReference type="PANTHER" id="PTHR11106:SF27">
    <property type="entry name" value="MACRO DOMAIN-CONTAINING PROTEIN"/>
    <property type="match status" value="1"/>
</dbReference>
<comment type="caution">
    <text evidence="2">The sequence shown here is derived from an EMBL/GenBank/DDBJ whole genome shotgun (WGS) entry which is preliminary data.</text>
</comment>
<dbReference type="PROSITE" id="PS51154">
    <property type="entry name" value="MACRO"/>
    <property type="match status" value="1"/>
</dbReference>